<comment type="caution">
    <text evidence="1">The sequence shown here is derived from an EMBL/GenBank/DDBJ whole genome shotgun (WGS) entry which is preliminary data.</text>
</comment>
<dbReference type="AlphaFoldDB" id="A0A6I1I470"/>
<evidence type="ECO:0000313" key="2">
    <source>
        <dbReference type="Proteomes" id="UP000468717"/>
    </source>
</evidence>
<protein>
    <submittedName>
        <fullName evidence="1">Uncharacterized protein</fullName>
    </submittedName>
</protein>
<accession>A0A6I1I470</accession>
<keyword evidence="2" id="KW-1185">Reference proteome</keyword>
<evidence type="ECO:0000313" key="1">
    <source>
        <dbReference type="EMBL" id="KAB8064459.1"/>
    </source>
</evidence>
<sequence>MTTASEILSRISGDILLERIFKKNTDWDAKLDARDSFEFDHAWSMSHEKVTSSCPPEDGSVREVREAAYKKVYQITKNADLAAYVSDDMGLIALACKNKLDVEFINNLWKSYTQGEFPA</sequence>
<dbReference type="Proteomes" id="UP000468717">
    <property type="component" value="Unassembled WGS sequence"/>
</dbReference>
<proteinExistence type="predicted"/>
<organism evidence="1 2">
    <name type="scientific">Janthinobacterium violaceinigrum</name>
    <dbReference type="NCBI Taxonomy" id="2654252"/>
    <lineage>
        <taxon>Bacteria</taxon>
        <taxon>Pseudomonadati</taxon>
        <taxon>Pseudomonadota</taxon>
        <taxon>Betaproteobacteria</taxon>
        <taxon>Burkholderiales</taxon>
        <taxon>Oxalobacteraceae</taxon>
        <taxon>Janthinobacterium</taxon>
    </lineage>
</organism>
<dbReference type="EMBL" id="WFLI01000013">
    <property type="protein sequence ID" value="KAB8064459.1"/>
    <property type="molecule type" value="Genomic_DNA"/>
</dbReference>
<gene>
    <name evidence="1" type="ORF">GCN75_13305</name>
</gene>
<name>A0A6I1I470_9BURK</name>
<reference evidence="1 2" key="1">
    <citation type="submission" date="2019-10" db="EMBL/GenBank/DDBJ databases">
        <title>Three novel species isolated from a subtropical stream in China.</title>
        <authorList>
            <person name="Lu H."/>
        </authorList>
    </citation>
    <scope>NUCLEOTIDE SEQUENCE [LARGE SCALE GENOMIC DNA]</scope>
    <source>
        <strain evidence="1 2">FT13W</strain>
    </source>
</reference>